<keyword evidence="8 15" id="KW-0808">Transferase</keyword>
<comment type="catalytic activity">
    <reaction evidence="14 15">
        <text>L-glutamate + acetyl-CoA = N-acetyl-L-glutamate + CoA + H(+)</text>
        <dbReference type="Rhea" id="RHEA:24292"/>
        <dbReference type="ChEBI" id="CHEBI:15378"/>
        <dbReference type="ChEBI" id="CHEBI:29985"/>
        <dbReference type="ChEBI" id="CHEBI:44337"/>
        <dbReference type="ChEBI" id="CHEBI:57287"/>
        <dbReference type="ChEBI" id="CHEBI:57288"/>
        <dbReference type="EC" id="2.3.1.1"/>
    </reaction>
</comment>
<evidence type="ECO:0000256" key="8">
    <source>
        <dbReference type="ARBA" id="ARBA00022679"/>
    </source>
</evidence>
<evidence type="ECO:0000256" key="7">
    <source>
        <dbReference type="ARBA" id="ARBA00022605"/>
    </source>
</evidence>
<dbReference type="InterPro" id="IPR036393">
    <property type="entry name" value="AceGlu_kinase-like_sf"/>
</dbReference>
<dbReference type="GO" id="GO:0004042">
    <property type="term" value="F:L-glutamate N-acetyltransferase activity"/>
    <property type="evidence" value="ECO:0007669"/>
    <property type="project" value="InterPro"/>
</dbReference>
<dbReference type="InterPro" id="IPR011190">
    <property type="entry name" value="GlcNAc_Synth_fun"/>
</dbReference>
<dbReference type="OrthoDB" id="5585968at2759"/>
<dbReference type="Gene3D" id="3.40.630.30">
    <property type="match status" value="1"/>
</dbReference>
<comment type="similarity">
    <text evidence="4 15">Belongs to the acetyltransferase family.</text>
</comment>
<dbReference type="AlphaFoldDB" id="A0A6A6WLX8"/>
<keyword evidence="10 15" id="KW-0496">Mitochondrion</keyword>
<accession>A0A6A6WLX8</accession>
<dbReference type="PIRSF" id="PIRSF007892">
    <property type="entry name" value="NAGS_fungal"/>
    <property type="match status" value="1"/>
</dbReference>
<dbReference type="PANTHER" id="PTHR23342:SF4">
    <property type="entry name" value="AMINO-ACID ACETYLTRANSFERASE, MITOCHONDRIAL"/>
    <property type="match status" value="1"/>
</dbReference>
<comment type="subcellular location">
    <subcellularLocation>
        <location evidence="2 15">Mitochondrion</location>
    </subcellularLocation>
</comment>
<evidence type="ECO:0000256" key="11">
    <source>
        <dbReference type="ARBA" id="ARBA00023315"/>
    </source>
</evidence>
<keyword evidence="18" id="KW-1185">Reference proteome</keyword>
<evidence type="ECO:0000256" key="1">
    <source>
        <dbReference type="ARBA" id="ARBA00002294"/>
    </source>
</evidence>
<name>A0A6A6WLX8_9PEZI</name>
<dbReference type="EC" id="2.3.1.1" evidence="5 15"/>
<protein>
    <recommendedName>
        <fullName evidence="6 15">Amino-acid acetyltransferase, mitochondrial</fullName>
        <ecNumber evidence="5 15">2.3.1.1</ecNumber>
    </recommendedName>
    <alternativeName>
        <fullName evidence="12 15">Glutamate N-acetyltransferase</fullName>
    </alternativeName>
    <alternativeName>
        <fullName evidence="13 15">N-acetylglutamate synthase</fullName>
    </alternativeName>
</protein>
<feature type="domain" description="N-acetyltransferase" evidence="16">
    <location>
        <begin position="551"/>
        <end position="713"/>
    </location>
</feature>
<evidence type="ECO:0000256" key="15">
    <source>
        <dbReference type="PIRNR" id="PIRNR007892"/>
    </source>
</evidence>
<keyword evidence="9" id="KW-0809">Transit peptide</keyword>
<dbReference type="PANTHER" id="PTHR23342">
    <property type="entry name" value="N-ACETYLGLUTAMATE SYNTHASE"/>
    <property type="match status" value="1"/>
</dbReference>
<evidence type="ECO:0000256" key="9">
    <source>
        <dbReference type="ARBA" id="ARBA00022946"/>
    </source>
</evidence>
<keyword evidence="11 15" id="KW-0012">Acyltransferase</keyword>
<comment type="pathway">
    <text evidence="3 15">Amino-acid biosynthesis; L-arginine biosynthesis; N(2)-acetyl-L-ornithine from L-glutamate: step 1/4.</text>
</comment>
<proteinExistence type="inferred from homology"/>
<evidence type="ECO:0000259" key="16">
    <source>
        <dbReference type="PROSITE" id="PS51731"/>
    </source>
</evidence>
<evidence type="ECO:0000256" key="6">
    <source>
        <dbReference type="ARBA" id="ARBA00018802"/>
    </source>
</evidence>
<dbReference type="FunFam" id="3.40.630.30:FF:000049">
    <property type="entry name" value="Amino-acid acetyltransferase, mitochondrial"/>
    <property type="match status" value="1"/>
</dbReference>
<gene>
    <name evidence="17" type="ORF">EJ05DRAFT_495861</name>
</gene>
<dbReference type="Pfam" id="PF04768">
    <property type="entry name" value="NAT"/>
    <property type="match status" value="1"/>
</dbReference>
<dbReference type="Gene3D" id="3.40.1160.10">
    <property type="entry name" value="Acetylglutamate kinase-like"/>
    <property type="match status" value="1"/>
</dbReference>
<organism evidence="17 18">
    <name type="scientific">Pseudovirgaria hyperparasitica</name>
    <dbReference type="NCBI Taxonomy" id="470096"/>
    <lineage>
        <taxon>Eukaryota</taxon>
        <taxon>Fungi</taxon>
        <taxon>Dikarya</taxon>
        <taxon>Ascomycota</taxon>
        <taxon>Pezizomycotina</taxon>
        <taxon>Dothideomycetes</taxon>
        <taxon>Dothideomycetes incertae sedis</taxon>
        <taxon>Acrospermales</taxon>
        <taxon>Acrospermaceae</taxon>
        <taxon>Pseudovirgaria</taxon>
    </lineage>
</organism>
<comment type="function">
    <text evidence="1 15">N-acetylglutamate synthase involved in arginine biosynthesis.</text>
</comment>
<dbReference type="GO" id="GO:0006526">
    <property type="term" value="P:L-arginine biosynthetic process"/>
    <property type="evidence" value="ECO:0007669"/>
    <property type="project" value="UniProtKB-UniPathway"/>
</dbReference>
<evidence type="ECO:0000256" key="2">
    <source>
        <dbReference type="ARBA" id="ARBA00004173"/>
    </source>
</evidence>
<dbReference type="UniPathway" id="UPA00068">
    <property type="reaction ID" value="UER00106"/>
</dbReference>
<evidence type="ECO:0000256" key="4">
    <source>
        <dbReference type="ARBA" id="ARBA00008694"/>
    </source>
</evidence>
<evidence type="ECO:0000313" key="18">
    <source>
        <dbReference type="Proteomes" id="UP000799437"/>
    </source>
</evidence>
<dbReference type="PROSITE" id="PS51731">
    <property type="entry name" value="GNAT_NAGS"/>
    <property type="match status" value="1"/>
</dbReference>
<dbReference type="Proteomes" id="UP000799437">
    <property type="component" value="Unassembled WGS sequence"/>
</dbReference>
<evidence type="ECO:0000256" key="13">
    <source>
        <dbReference type="ARBA" id="ARBA00033251"/>
    </source>
</evidence>
<evidence type="ECO:0000256" key="3">
    <source>
        <dbReference type="ARBA" id="ARBA00004925"/>
    </source>
</evidence>
<dbReference type="InterPro" id="IPR006855">
    <property type="entry name" value="Vertebrate-like_GNAT_dom"/>
</dbReference>
<evidence type="ECO:0000256" key="14">
    <source>
        <dbReference type="ARBA" id="ARBA00048372"/>
    </source>
</evidence>
<sequence>MNILPVPPSRGLARASSKDYNRLTSACHRRSNHTSARFSTTAQFLDLPPRDLKAENAKTRKAEREFLLSLLKNAPTKRDAKAYLSHFDLPQKDGLTLKPNPAEPGKVDSWWLHKTGVNLGNLYTPTRAIGESPVFSYAPLLEQTVVATTDGPDTIHVALVKLRQPQILDDDILDGIGLTLSQLVRLGLNLVVVVDCDTERGSEHCGAISKEWEQKVHEHTDRVVEAIAAHNAHGVLKISDALGFSEYEPEVPTAIRVRGGVEVTNNKLLIPLLDAGIIPVLPPVASEVHLQNNRRVQADDIMLALTRELAGIKQPTEYDQAKADDSNVKRKNTSIDRIILLDPLGGIPSEERPDKAHVFINMEEEYEDIRSELQRSCTGDTSVTTTTNSNKASILGTSNPFSQFVEQEISPLHVSQSSGRDAIETEVLLSPRHIKNLDLFQRSLKLLPPGSSGLIITPSAAAISAHLPNIAPTPATGVRTRRSKNPLIHNLLTDKPMISSSLPLSRFHVHSTDPGTASDGLSNHPTFVKRGIPVTMIPDPRRDAWSVPGPKGTNLSLNDARIDFPRLLYLIEDSFGRTLDVRHYLARIQNRIAGIIIAGEYAGGAICTWETPPNYPNAPPVPYLDKFAVLRKAQGTGGVADIVFKALLRTCFPNGCVWRSRTNNPVNKWYRERSAGSWKLPGGQWTMFWTMEGMESMRAQGDPESVQRWLEWVDVCQNVAPSWADQKPPD</sequence>
<evidence type="ECO:0000256" key="5">
    <source>
        <dbReference type="ARBA" id="ARBA00012697"/>
    </source>
</evidence>
<reference evidence="17" key="1">
    <citation type="journal article" date="2020" name="Stud. Mycol.">
        <title>101 Dothideomycetes genomes: a test case for predicting lifestyles and emergence of pathogens.</title>
        <authorList>
            <person name="Haridas S."/>
            <person name="Albert R."/>
            <person name="Binder M."/>
            <person name="Bloem J."/>
            <person name="Labutti K."/>
            <person name="Salamov A."/>
            <person name="Andreopoulos B."/>
            <person name="Baker S."/>
            <person name="Barry K."/>
            <person name="Bills G."/>
            <person name="Bluhm B."/>
            <person name="Cannon C."/>
            <person name="Castanera R."/>
            <person name="Culley D."/>
            <person name="Daum C."/>
            <person name="Ezra D."/>
            <person name="Gonzalez J."/>
            <person name="Henrissat B."/>
            <person name="Kuo A."/>
            <person name="Liang C."/>
            <person name="Lipzen A."/>
            <person name="Lutzoni F."/>
            <person name="Magnuson J."/>
            <person name="Mondo S."/>
            <person name="Nolan M."/>
            <person name="Ohm R."/>
            <person name="Pangilinan J."/>
            <person name="Park H.-J."/>
            <person name="Ramirez L."/>
            <person name="Alfaro M."/>
            <person name="Sun H."/>
            <person name="Tritt A."/>
            <person name="Yoshinaga Y."/>
            <person name="Zwiers L.-H."/>
            <person name="Turgeon B."/>
            <person name="Goodwin S."/>
            <person name="Spatafora J."/>
            <person name="Crous P."/>
            <person name="Grigoriev I."/>
        </authorList>
    </citation>
    <scope>NUCLEOTIDE SEQUENCE</scope>
    <source>
        <strain evidence="17">CBS 121739</strain>
    </source>
</reference>
<dbReference type="EMBL" id="ML996565">
    <property type="protein sequence ID" value="KAF2763019.1"/>
    <property type="molecule type" value="Genomic_DNA"/>
</dbReference>
<dbReference type="GeneID" id="54487353"/>
<dbReference type="GO" id="GO:0006592">
    <property type="term" value="P:ornithine biosynthetic process"/>
    <property type="evidence" value="ECO:0007669"/>
    <property type="project" value="TreeGrafter"/>
</dbReference>
<evidence type="ECO:0000313" key="17">
    <source>
        <dbReference type="EMBL" id="KAF2763019.1"/>
    </source>
</evidence>
<keyword evidence="7 15" id="KW-0028">Amino-acid biosynthesis</keyword>
<evidence type="ECO:0000256" key="10">
    <source>
        <dbReference type="ARBA" id="ARBA00023128"/>
    </source>
</evidence>
<evidence type="ECO:0000256" key="12">
    <source>
        <dbReference type="ARBA" id="ARBA00030346"/>
    </source>
</evidence>
<dbReference type="RefSeq" id="XP_033605470.1">
    <property type="nucleotide sequence ID" value="XM_033746299.1"/>
</dbReference>
<dbReference type="GO" id="GO:0005759">
    <property type="term" value="C:mitochondrial matrix"/>
    <property type="evidence" value="ECO:0007669"/>
    <property type="project" value="TreeGrafter"/>
</dbReference>